<dbReference type="EMBL" id="MCFI01000012">
    <property type="protein sequence ID" value="ORY80830.1"/>
    <property type="molecule type" value="Genomic_DNA"/>
</dbReference>
<evidence type="ECO:0000313" key="1">
    <source>
        <dbReference type="EMBL" id="ORY80830.1"/>
    </source>
</evidence>
<name>A0A1Y2FA80_PROLT</name>
<protein>
    <submittedName>
        <fullName evidence="1">Uncharacterized protein</fullName>
    </submittedName>
</protein>
<accession>A0A1Y2FA80</accession>
<proteinExistence type="predicted"/>
<dbReference type="Proteomes" id="UP000193685">
    <property type="component" value="Unassembled WGS sequence"/>
</dbReference>
<dbReference type="AlphaFoldDB" id="A0A1Y2FA80"/>
<dbReference type="GeneID" id="63786124"/>
<dbReference type="RefSeq" id="XP_040724475.1">
    <property type="nucleotide sequence ID" value="XM_040869525.1"/>
</dbReference>
<reference evidence="1 2" key="1">
    <citation type="submission" date="2016-07" db="EMBL/GenBank/DDBJ databases">
        <title>Pervasive Adenine N6-methylation of Active Genes in Fungi.</title>
        <authorList>
            <consortium name="DOE Joint Genome Institute"/>
            <person name="Mondo S.J."/>
            <person name="Dannebaum R.O."/>
            <person name="Kuo R.C."/>
            <person name="Labutti K."/>
            <person name="Haridas S."/>
            <person name="Kuo A."/>
            <person name="Salamov A."/>
            <person name="Ahrendt S.R."/>
            <person name="Lipzen A."/>
            <person name="Sullivan W."/>
            <person name="Andreopoulos W.B."/>
            <person name="Clum A."/>
            <person name="Lindquist E."/>
            <person name="Daum C."/>
            <person name="Ramamoorthy G.K."/>
            <person name="Gryganskyi A."/>
            <person name="Culley D."/>
            <person name="Magnuson J.K."/>
            <person name="James T.Y."/>
            <person name="O'Malley M.A."/>
            <person name="Stajich J.E."/>
            <person name="Spatafora J.W."/>
            <person name="Visel A."/>
            <person name="Grigoriev I.V."/>
        </authorList>
    </citation>
    <scope>NUCLEOTIDE SEQUENCE [LARGE SCALE GENOMIC DNA]</scope>
    <source>
        <strain evidence="1 2">12-1054</strain>
    </source>
</reference>
<comment type="caution">
    <text evidence="1">The sequence shown here is derived from an EMBL/GenBank/DDBJ whole genome shotgun (WGS) entry which is preliminary data.</text>
</comment>
<evidence type="ECO:0000313" key="2">
    <source>
        <dbReference type="Proteomes" id="UP000193685"/>
    </source>
</evidence>
<keyword evidence="2" id="KW-1185">Reference proteome</keyword>
<sequence length="89" mass="9496">MYSHGVSNRGHQRLTCLLSIARDPPASGSGVPACSSISPALPVYHQPVIREPPMYTRHALTSALFHLVSFVYSAPSVSSELPVLALLPS</sequence>
<organism evidence="1 2">
    <name type="scientific">Protomyces lactucae-debilis</name>
    <dbReference type="NCBI Taxonomy" id="2754530"/>
    <lineage>
        <taxon>Eukaryota</taxon>
        <taxon>Fungi</taxon>
        <taxon>Dikarya</taxon>
        <taxon>Ascomycota</taxon>
        <taxon>Taphrinomycotina</taxon>
        <taxon>Taphrinomycetes</taxon>
        <taxon>Taphrinales</taxon>
        <taxon>Protomycetaceae</taxon>
        <taxon>Protomyces</taxon>
    </lineage>
</organism>
<gene>
    <name evidence="1" type="ORF">BCR37DRAFT_380604</name>
</gene>